<dbReference type="Pfam" id="PF12838">
    <property type="entry name" value="Fer4_7"/>
    <property type="match status" value="2"/>
</dbReference>
<keyword evidence="1" id="KW-0004">4Fe-4S</keyword>
<dbReference type="InterPro" id="IPR017900">
    <property type="entry name" value="4Fe4S_Fe_S_CS"/>
</dbReference>
<feature type="domain" description="4Fe-4S ferredoxin-type" evidence="5">
    <location>
        <begin position="52"/>
        <end position="81"/>
    </location>
</feature>
<dbReference type="PROSITE" id="PS51379">
    <property type="entry name" value="4FE4S_FER_2"/>
    <property type="match status" value="8"/>
</dbReference>
<dbReference type="SUPFAM" id="SSF54862">
    <property type="entry name" value="4Fe-4S ferredoxins"/>
    <property type="match status" value="2"/>
</dbReference>
<dbReference type="PANTHER" id="PTHR43687:SF1">
    <property type="entry name" value="FERREDOXIN III"/>
    <property type="match status" value="1"/>
</dbReference>
<evidence type="ECO:0000256" key="4">
    <source>
        <dbReference type="ARBA" id="ARBA00023014"/>
    </source>
</evidence>
<dbReference type="InterPro" id="IPR053559">
    <property type="entry name" value="Polyferredoxin"/>
</dbReference>
<accession>F6D7F7</accession>
<gene>
    <name evidence="6" type="ordered locus">MSWAN_0051</name>
</gene>
<feature type="domain" description="4Fe-4S ferredoxin-type" evidence="5">
    <location>
        <begin position="135"/>
        <end position="164"/>
    </location>
</feature>
<keyword evidence="2" id="KW-0479">Metal-binding</keyword>
<keyword evidence="3" id="KW-0408">Iron</keyword>
<dbReference type="KEGG" id="mew:MSWAN_0051"/>
<dbReference type="Gene3D" id="3.30.70.20">
    <property type="match status" value="4"/>
</dbReference>
<dbReference type="RefSeq" id="WP_013824601.1">
    <property type="nucleotide sequence ID" value="NC_015574.1"/>
</dbReference>
<dbReference type="OrthoDB" id="23833at2157"/>
<dbReference type="PROSITE" id="PS00198">
    <property type="entry name" value="4FE4S_FER_1"/>
    <property type="match status" value="5"/>
</dbReference>
<keyword evidence="7" id="KW-1185">Reference proteome</keyword>
<proteinExistence type="predicted"/>
<dbReference type="HOGENOM" id="CLU_050974_0_0_2"/>
<feature type="domain" description="4Fe-4S ferredoxin-type" evidence="5">
    <location>
        <begin position="279"/>
        <end position="308"/>
    </location>
</feature>
<evidence type="ECO:0000256" key="1">
    <source>
        <dbReference type="ARBA" id="ARBA00022485"/>
    </source>
</evidence>
<dbReference type="PANTHER" id="PTHR43687">
    <property type="entry name" value="ADENYLYLSULFATE REDUCTASE, BETA SUBUNIT"/>
    <property type="match status" value="1"/>
</dbReference>
<evidence type="ECO:0000313" key="6">
    <source>
        <dbReference type="EMBL" id="AEG17099.1"/>
    </source>
</evidence>
<dbReference type="CDD" id="cd10549">
    <property type="entry name" value="MtMvhB_like"/>
    <property type="match status" value="2"/>
</dbReference>
<dbReference type="EMBL" id="CP002772">
    <property type="protein sequence ID" value="AEG17099.1"/>
    <property type="molecule type" value="Genomic_DNA"/>
</dbReference>
<dbReference type="Pfam" id="PF00037">
    <property type="entry name" value="Fer4"/>
    <property type="match status" value="3"/>
</dbReference>
<reference evidence="6 7" key="1">
    <citation type="journal article" date="2014" name="Int. J. Syst. Evol. Microbiol.">
        <title>Methanobacterium paludis sp. nov. and a novel strain of Methanobacterium lacus isolated from northern peatlands.</title>
        <authorList>
            <person name="Cadillo-Quiroz H."/>
            <person name="Brauer S.L."/>
            <person name="Goodson N."/>
            <person name="Yavitt J.B."/>
            <person name="Zinder S.H."/>
        </authorList>
    </citation>
    <scope>NUCLEOTIDE SEQUENCE [LARGE SCALE GENOMIC DNA]</scope>
    <source>
        <strain evidence="7">DSM 25820 / JCM 18151 / SWAN1</strain>
    </source>
</reference>
<keyword evidence="4" id="KW-0411">Iron-sulfur</keyword>
<evidence type="ECO:0000259" key="5">
    <source>
        <dbReference type="PROSITE" id="PS51379"/>
    </source>
</evidence>
<dbReference type="GO" id="GO:0046872">
    <property type="term" value="F:metal ion binding"/>
    <property type="evidence" value="ECO:0007669"/>
    <property type="project" value="UniProtKB-KW"/>
</dbReference>
<evidence type="ECO:0000256" key="2">
    <source>
        <dbReference type="ARBA" id="ARBA00022723"/>
    </source>
</evidence>
<feature type="domain" description="4Fe-4S ferredoxin-type" evidence="5">
    <location>
        <begin position="169"/>
        <end position="198"/>
    </location>
</feature>
<dbReference type="STRING" id="868131.MSWAN_0051"/>
<dbReference type="PIRSF" id="PIRSF005658">
    <property type="entry name" value="FwdF"/>
    <property type="match status" value="1"/>
</dbReference>
<dbReference type="eggNOG" id="arCOG02180">
    <property type="taxonomic scope" value="Archaea"/>
</dbReference>
<dbReference type="InterPro" id="IPR017896">
    <property type="entry name" value="4Fe4S_Fe-S-bd"/>
</dbReference>
<dbReference type="NCBIfam" id="NF042909">
    <property type="entry name" value="FMH_DH_FwdF"/>
    <property type="match status" value="1"/>
</dbReference>
<sequence length="329" mass="36132">MVSIERNGGQKRSLTHLNEKCTGCGICTEICPTGSLKTGPVLPIARGLVKMDYLNINKNTCALCGLCAAVCPFEALEFTIDGENIKELEQYPKWNQECEIDEDTCIYCKACERACPKDAITVARELPERSKLVTGEISVDPEKCINCKVCEEMCPAGAIEIKQDSPTSYEVKIDEDKCVYCLVCRRTCPTDAIKAVCASCAYSEYNINPEDTEIKGNIFLNEEKCINCGWCQDICPVNAPTISKPFEGEISTNKEECKGESCHACVDVCPCNAASIVDGKSQINPEFCVLCGACTQVCPQSCISLKREKMNLENVRSKSWKKALGSLID</sequence>
<dbReference type="Proteomes" id="UP000009231">
    <property type="component" value="Chromosome"/>
</dbReference>
<evidence type="ECO:0000256" key="3">
    <source>
        <dbReference type="ARBA" id="ARBA00023004"/>
    </source>
</evidence>
<feature type="domain" description="4Fe-4S ferredoxin-type" evidence="5">
    <location>
        <begin position="12"/>
        <end position="41"/>
    </location>
</feature>
<dbReference type="GO" id="GO:0016491">
    <property type="term" value="F:oxidoreductase activity"/>
    <property type="evidence" value="ECO:0007669"/>
    <property type="project" value="UniProtKB-ARBA"/>
</dbReference>
<dbReference type="GeneID" id="10667527"/>
<feature type="domain" description="4Fe-4S ferredoxin-type" evidence="5">
    <location>
        <begin position="248"/>
        <end position="278"/>
    </location>
</feature>
<name>F6D7F7_METPW</name>
<dbReference type="Gene3D" id="3.30.70.3270">
    <property type="match status" value="1"/>
</dbReference>
<organism evidence="6 7">
    <name type="scientific">Methanobacterium paludis (strain DSM 25820 / JCM 18151 / SWAN1)</name>
    <dbReference type="NCBI Taxonomy" id="868131"/>
    <lineage>
        <taxon>Archaea</taxon>
        <taxon>Methanobacteriati</taxon>
        <taxon>Methanobacteriota</taxon>
        <taxon>Methanomada group</taxon>
        <taxon>Methanobacteria</taxon>
        <taxon>Methanobacteriales</taxon>
        <taxon>Methanobacteriaceae</taxon>
        <taxon>Methanobacterium</taxon>
    </lineage>
</organism>
<dbReference type="InterPro" id="IPR043256">
    <property type="entry name" value="MvhB-like"/>
</dbReference>
<feature type="domain" description="4Fe-4S ferredoxin-type" evidence="5">
    <location>
        <begin position="96"/>
        <end position="125"/>
    </location>
</feature>
<dbReference type="GO" id="GO:0051539">
    <property type="term" value="F:4 iron, 4 sulfur cluster binding"/>
    <property type="evidence" value="ECO:0007669"/>
    <property type="project" value="UniProtKB-KW"/>
</dbReference>
<protein>
    <submittedName>
        <fullName evidence="6">4Fe-4S ferredoxin iron-sulfur binding domain-containing protein</fullName>
    </submittedName>
</protein>
<feature type="domain" description="4Fe-4S ferredoxin-type" evidence="5">
    <location>
        <begin position="216"/>
        <end position="245"/>
    </location>
</feature>
<dbReference type="InterPro" id="IPR050572">
    <property type="entry name" value="Fe-S_Ferredoxin"/>
</dbReference>
<evidence type="ECO:0000313" key="7">
    <source>
        <dbReference type="Proteomes" id="UP000009231"/>
    </source>
</evidence>
<dbReference type="AlphaFoldDB" id="F6D7F7"/>